<organism evidence="1 2">
    <name type="scientific">Cryobacterium algoritolerans</name>
    <dbReference type="NCBI Taxonomy" id="1259184"/>
    <lineage>
        <taxon>Bacteria</taxon>
        <taxon>Bacillati</taxon>
        <taxon>Actinomycetota</taxon>
        <taxon>Actinomycetes</taxon>
        <taxon>Micrococcales</taxon>
        <taxon>Microbacteriaceae</taxon>
        <taxon>Cryobacterium</taxon>
    </lineage>
</organism>
<sequence length="155" mass="17475">MNTVTGAYRKMLSSEGTHGIMLMDRDNDRFDHLEYLFQHGLDMRGSHIRVDDRIMLFGMTNDNASNLSSAADIALGAFRYCVNTAVGDGREPVAREMFPNLAEIMWAKELAEGAQLFSGYGYHPRPKLDQIRVQSHRSRYDNLAAALNSYSIDPL</sequence>
<dbReference type="AlphaFoldDB" id="A0A4R8WT55"/>
<gene>
    <name evidence="1" type="ORF">E3O19_08780</name>
</gene>
<evidence type="ECO:0008006" key="3">
    <source>
        <dbReference type="Google" id="ProtNLM"/>
    </source>
</evidence>
<accession>A0A4R8WT55</accession>
<dbReference type="RefSeq" id="WP_134566958.1">
    <property type="nucleotide sequence ID" value="NZ_SOFP01000046.1"/>
</dbReference>
<evidence type="ECO:0000313" key="1">
    <source>
        <dbReference type="EMBL" id="TFC15214.1"/>
    </source>
</evidence>
<keyword evidence="2" id="KW-1185">Reference proteome</keyword>
<protein>
    <recommendedName>
        <fullName evidence="3">DUF3800 domain-containing protein</fullName>
    </recommendedName>
</protein>
<dbReference type="OrthoDB" id="9255621at2"/>
<proteinExistence type="predicted"/>
<evidence type="ECO:0000313" key="2">
    <source>
        <dbReference type="Proteomes" id="UP000298412"/>
    </source>
</evidence>
<dbReference type="EMBL" id="SOFP01000046">
    <property type="protein sequence ID" value="TFC15214.1"/>
    <property type="molecule type" value="Genomic_DNA"/>
</dbReference>
<name>A0A4R8WT55_9MICO</name>
<dbReference type="Proteomes" id="UP000298412">
    <property type="component" value="Unassembled WGS sequence"/>
</dbReference>
<reference evidence="1 2" key="1">
    <citation type="submission" date="2019-03" db="EMBL/GenBank/DDBJ databases">
        <title>Genomics of glacier-inhabiting Cryobacterium strains.</title>
        <authorList>
            <person name="Liu Q."/>
            <person name="Xin Y.-H."/>
        </authorList>
    </citation>
    <scope>NUCLEOTIDE SEQUENCE [LARGE SCALE GENOMIC DNA]</scope>
    <source>
        <strain evidence="1 2">MDT1-3</strain>
    </source>
</reference>
<comment type="caution">
    <text evidence="1">The sequence shown here is derived from an EMBL/GenBank/DDBJ whole genome shotgun (WGS) entry which is preliminary data.</text>
</comment>